<organism evidence="1 2">
    <name type="scientific">Entomophthora muscae</name>
    <dbReference type="NCBI Taxonomy" id="34485"/>
    <lineage>
        <taxon>Eukaryota</taxon>
        <taxon>Fungi</taxon>
        <taxon>Fungi incertae sedis</taxon>
        <taxon>Zoopagomycota</taxon>
        <taxon>Entomophthoromycotina</taxon>
        <taxon>Entomophthoromycetes</taxon>
        <taxon>Entomophthorales</taxon>
        <taxon>Entomophthoraceae</taxon>
        <taxon>Entomophthora</taxon>
    </lineage>
</organism>
<keyword evidence="2" id="KW-1185">Reference proteome</keyword>
<protein>
    <submittedName>
        <fullName evidence="1">Uncharacterized protein</fullName>
    </submittedName>
</protein>
<dbReference type="EMBL" id="QTSX02003201">
    <property type="protein sequence ID" value="KAJ9071461.1"/>
    <property type="molecule type" value="Genomic_DNA"/>
</dbReference>
<evidence type="ECO:0000313" key="2">
    <source>
        <dbReference type="Proteomes" id="UP001165960"/>
    </source>
</evidence>
<comment type="caution">
    <text evidence="1">The sequence shown here is derived from an EMBL/GenBank/DDBJ whole genome shotgun (WGS) entry which is preliminary data.</text>
</comment>
<evidence type="ECO:0000313" key="1">
    <source>
        <dbReference type="EMBL" id="KAJ9071461.1"/>
    </source>
</evidence>
<dbReference type="Proteomes" id="UP001165960">
    <property type="component" value="Unassembled WGS sequence"/>
</dbReference>
<accession>A0ACC2TA75</accession>
<name>A0ACC2TA75_9FUNG</name>
<proteinExistence type="predicted"/>
<reference evidence="1" key="1">
    <citation type="submission" date="2022-04" db="EMBL/GenBank/DDBJ databases">
        <title>Genome of the entomopathogenic fungus Entomophthora muscae.</title>
        <authorList>
            <person name="Elya C."/>
            <person name="Lovett B.R."/>
            <person name="Lee E."/>
            <person name="Macias A.M."/>
            <person name="Hajek A.E."/>
            <person name="De Bivort B.L."/>
            <person name="Kasson M.T."/>
            <person name="De Fine Licht H.H."/>
            <person name="Stajich J.E."/>
        </authorList>
    </citation>
    <scope>NUCLEOTIDE SEQUENCE</scope>
    <source>
        <strain evidence="1">Berkeley</strain>
    </source>
</reference>
<gene>
    <name evidence="1" type="ORF">DSO57_1036693</name>
</gene>
<sequence length="100" mass="10819">MLSPGAKHNIPKELETLIREVVKWNQRCFSSKTHYSSNLSPAACLFLPDKVPLSSTPPPGTEPKTEGGFSLTAEGNSAHVDTKNVDSGHVNTFNVDTIVK</sequence>